<dbReference type="AlphaFoldDB" id="A0A1F8BNQ6"/>
<comment type="caution">
    <text evidence="1">The sequence shown here is derived from an EMBL/GenBank/DDBJ whole genome shotgun (WGS) entry which is preliminary data.</text>
</comment>
<evidence type="ECO:0008006" key="3">
    <source>
        <dbReference type="Google" id="ProtNLM"/>
    </source>
</evidence>
<evidence type="ECO:0000313" key="2">
    <source>
        <dbReference type="Proteomes" id="UP000177082"/>
    </source>
</evidence>
<proteinExistence type="predicted"/>
<organism evidence="1 2">
    <name type="scientific">Candidatus Woesebacteria bacterium RIFCSPLOWO2_01_FULL_39_21</name>
    <dbReference type="NCBI Taxonomy" id="1802519"/>
    <lineage>
        <taxon>Bacteria</taxon>
        <taxon>Candidatus Woeseibacteriota</taxon>
    </lineage>
</organism>
<accession>A0A1F8BNQ6</accession>
<gene>
    <name evidence="1" type="ORF">A2961_01500</name>
</gene>
<dbReference type="EMBL" id="MGHF01000001">
    <property type="protein sequence ID" value="OGM65269.1"/>
    <property type="molecule type" value="Genomic_DNA"/>
</dbReference>
<name>A0A1F8BNQ6_9BACT</name>
<reference evidence="1 2" key="1">
    <citation type="journal article" date="2016" name="Nat. Commun.">
        <title>Thousands of microbial genomes shed light on interconnected biogeochemical processes in an aquifer system.</title>
        <authorList>
            <person name="Anantharaman K."/>
            <person name="Brown C.T."/>
            <person name="Hug L.A."/>
            <person name="Sharon I."/>
            <person name="Castelle C.J."/>
            <person name="Probst A.J."/>
            <person name="Thomas B.C."/>
            <person name="Singh A."/>
            <person name="Wilkins M.J."/>
            <person name="Karaoz U."/>
            <person name="Brodie E.L."/>
            <person name="Williams K.H."/>
            <person name="Hubbard S.S."/>
            <person name="Banfield J.F."/>
        </authorList>
    </citation>
    <scope>NUCLEOTIDE SEQUENCE [LARGE SCALE GENOMIC DNA]</scope>
</reference>
<protein>
    <recommendedName>
        <fullName evidence="3">Peptidase M3A/M3B catalytic domain-containing protein</fullName>
    </recommendedName>
</protein>
<sequence>MDTNGERQEFGMEKLQTGIERVELCTNAMCVVKRSLTSELAKRADQLSKVQTLLVCPPNNRKKKLFMDNYVIKQAGIISRKIRNLSNYNNSQNLVPNVFFAKTILSEVEFLIKKVPEIYEVNSVEELYILELKRYLELISAFLKRKIVGKRQNWVEIKELYYIQDEDLLQIENWLRSNKELIFETSNRLLNSDKFANVETVQWIPNSYKIKEKIEREMLRLVEILVRFTKDTFAKNDDRIAQEFDNYIFDFNYDIRSSVFRENSKAVLFNMNNIVNFQEGKPIIDFGLFVEHFGHEVWGHCMNQIMTRISDLPEFLKIPQTAASKTIEELVSIYFEKKIFVVLEEKQDYYEEFRTNISFADFIKEYKTIKLMLDYSKKLRDFVMYQVITFNQISETDLLRRVAKYSLSEEYAKYLVNTNIREYNSGKGFFDDLYFLRYHSLFLDKLISNIDKSKINKAERAFLTGYWSPDGLKEWINLNINK</sequence>
<dbReference type="Proteomes" id="UP000177082">
    <property type="component" value="Unassembled WGS sequence"/>
</dbReference>
<evidence type="ECO:0000313" key="1">
    <source>
        <dbReference type="EMBL" id="OGM65269.1"/>
    </source>
</evidence>